<dbReference type="Pfam" id="PF09948">
    <property type="entry name" value="PpoB2"/>
    <property type="match status" value="1"/>
</dbReference>
<keyword evidence="3" id="KW-1185">Reference proteome</keyword>
<keyword evidence="1" id="KW-0812">Transmembrane</keyword>
<gene>
    <name evidence="2" type="ORF">PsAD2_03090</name>
</gene>
<keyword evidence="1" id="KW-1133">Transmembrane helix</keyword>
<keyword evidence="1" id="KW-0472">Membrane</keyword>
<feature type="transmembrane region" description="Helical" evidence="1">
    <location>
        <begin position="223"/>
        <end position="254"/>
    </location>
</feature>
<evidence type="ECO:0000313" key="3">
    <source>
        <dbReference type="Proteomes" id="UP000076577"/>
    </source>
</evidence>
<proteinExistence type="predicted"/>
<dbReference type="InterPro" id="IPR018688">
    <property type="entry name" value="PpoB2-like"/>
</dbReference>
<dbReference type="Proteomes" id="UP000076577">
    <property type="component" value="Unassembled WGS sequence"/>
</dbReference>
<dbReference type="AlphaFoldDB" id="A0A165XBU8"/>
<evidence type="ECO:0008006" key="4">
    <source>
        <dbReference type="Google" id="ProtNLM"/>
    </source>
</evidence>
<feature type="transmembrane region" description="Helical" evidence="1">
    <location>
        <begin position="16"/>
        <end position="37"/>
    </location>
</feature>
<organism evidence="2 3">
    <name type="scientific">Pseudovibrio axinellae</name>
    <dbReference type="NCBI Taxonomy" id="989403"/>
    <lineage>
        <taxon>Bacteria</taxon>
        <taxon>Pseudomonadati</taxon>
        <taxon>Pseudomonadota</taxon>
        <taxon>Alphaproteobacteria</taxon>
        <taxon>Hyphomicrobiales</taxon>
        <taxon>Stappiaceae</taxon>
        <taxon>Pseudovibrio</taxon>
    </lineage>
</organism>
<evidence type="ECO:0000313" key="2">
    <source>
        <dbReference type="EMBL" id="KZL17554.1"/>
    </source>
</evidence>
<dbReference type="STRING" id="989403.SAMN05421798_10860"/>
<comment type="caution">
    <text evidence="2">The sequence shown here is derived from an EMBL/GenBank/DDBJ whole genome shotgun (WGS) entry which is preliminary data.</text>
</comment>
<feature type="transmembrane region" description="Helical" evidence="1">
    <location>
        <begin position="94"/>
        <end position="112"/>
    </location>
</feature>
<evidence type="ECO:0000256" key="1">
    <source>
        <dbReference type="SAM" id="Phobius"/>
    </source>
</evidence>
<name>A0A165XBU8_9HYPH</name>
<dbReference type="RefSeq" id="WP_068007674.1">
    <property type="nucleotide sequence ID" value="NZ_FOFM01000008.1"/>
</dbReference>
<sequence>MSVSSPKTDLQVSYRLPYIILGGAVVLGWVYLAAMVVDMISRMDMGEMGPGMELFNQFNMFKGLPEHVRVQLASLCLPLAQEAFGMPALANLGLYDYFLLFMMWFMMVLAMMLPTAMPMLTTYHEARGGRSIYVVAGGYLAVWTGFSIVAAIAQGGLHEMGVMSPMMLPVFSTLTITTVFAAAIYQFTPAKQACLDRCRTPNVALALHSGKQKQSAFQFGVEQGIYCLGCCWALMVLMFAVGIMNIIWIALLGLIMTLEKKSKTPFTSYGIGIALLLWGAANIYFARADLSFVEAVGDRLF</sequence>
<reference evidence="2 3" key="1">
    <citation type="journal article" date="2016" name="Front. Microbiol.">
        <title>Comparative Genomic Analysis Reveals a Diverse Repertoire of Genes Involved in Prokaryote-Eukaryote Interactions within the Pseudovibrio Genus.</title>
        <authorList>
            <person name="Romano S."/>
            <person name="Fernandez-Guerra A."/>
            <person name="Reen F.J."/>
            <person name="Glockner F.O."/>
            <person name="Crowley S.P."/>
            <person name="O'Sullivan O."/>
            <person name="Cotter P.D."/>
            <person name="Adams C."/>
            <person name="Dobson A.D."/>
            <person name="O'Gara F."/>
        </authorList>
    </citation>
    <scope>NUCLEOTIDE SEQUENCE [LARGE SCALE GENOMIC DNA]</scope>
    <source>
        <strain evidence="2 3">Ad2</strain>
    </source>
</reference>
<feature type="transmembrane region" description="Helical" evidence="1">
    <location>
        <begin position="266"/>
        <end position="285"/>
    </location>
</feature>
<feature type="transmembrane region" description="Helical" evidence="1">
    <location>
        <begin position="132"/>
        <end position="153"/>
    </location>
</feature>
<protein>
    <recommendedName>
        <fullName evidence="4">Metal-binding integral membrane protein</fullName>
    </recommendedName>
</protein>
<feature type="transmembrane region" description="Helical" evidence="1">
    <location>
        <begin position="165"/>
        <end position="187"/>
    </location>
</feature>
<accession>A0A165XBU8</accession>
<dbReference type="PATRIC" id="fig|989403.3.peg.3310"/>
<dbReference type="EMBL" id="LMCB01000031">
    <property type="protein sequence ID" value="KZL17554.1"/>
    <property type="molecule type" value="Genomic_DNA"/>
</dbReference>